<gene>
    <name evidence="3" type="ORF">SJ2017_2046</name>
</gene>
<dbReference type="InterPro" id="IPR002882">
    <property type="entry name" value="CofD"/>
</dbReference>
<sequence length="298" mass="32039">MMKHELNSVDSIVAIGGGHGLGRVLSSLSFLGPKLTGIVTTTDNGGSTGRIRQDETTIAWGDLRNCLSQLAHRPAIGTMLFDHRFNGDNELNGHNLGNIILHALEQLCVRPLEAIKLIRTILKIETRVIPMSESPTHPSALNAQGETVFGEMNVDDMKEIPSQLTLAPNVAATCEALPAINKADIIIIAPGSFFTSVMPPLLIPSIANAIKDSSAKVILIDNLTSEPSCASSLTLDDKIEWINQSISTNRINKIIRNSDAVDIGELVSYFPLVSDHHLGLHHKEALAEAIATVVSQKA</sequence>
<evidence type="ECO:0000313" key="4">
    <source>
        <dbReference type="Proteomes" id="UP000191820"/>
    </source>
</evidence>
<keyword evidence="1 2" id="KW-0963">Cytoplasm</keyword>
<dbReference type="NCBIfam" id="TIGR01826">
    <property type="entry name" value="CofD_related"/>
    <property type="match status" value="1"/>
</dbReference>
<dbReference type="HAMAP" id="MF_00973">
    <property type="entry name" value="Gluconeogen_factor"/>
    <property type="match status" value="1"/>
</dbReference>
<comment type="subcellular location">
    <subcellularLocation>
        <location evidence="2">Cytoplasm</location>
    </subcellularLocation>
</comment>
<dbReference type="PANTHER" id="PTHR30135">
    <property type="entry name" value="UNCHARACTERIZED PROTEIN YVCK-RELATED"/>
    <property type="match status" value="1"/>
</dbReference>
<dbReference type="Pfam" id="PF01933">
    <property type="entry name" value="CofD"/>
    <property type="match status" value="1"/>
</dbReference>
<dbReference type="InterPro" id="IPR038136">
    <property type="entry name" value="CofD-like_dom_sf"/>
</dbReference>
<evidence type="ECO:0000256" key="2">
    <source>
        <dbReference type="HAMAP-Rule" id="MF_00973"/>
    </source>
</evidence>
<evidence type="ECO:0000313" key="3">
    <source>
        <dbReference type="EMBL" id="ARD22344.1"/>
    </source>
</evidence>
<organism evidence="3 4">
    <name type="scientific">Shewanella japonica</name>
    <dbReference type="NCBI Taxonomy" id="93973"/>
    <lineage>
        <taxon>Bacteria</taxon>
        <taxon>Pseudomonadati</taxon>
        <taxon>Pseudomonadota</taxon>
        <taxon>Gammaproteobacteria</taxon>
        <taxon>Alteromonadales</taxon>
        <taxon>Shewanellaceae</taxon>
        <taxon>Shewanella</taxon>
    </lineage>
</organism>
<keyword evidence="4" id="KW-1185">Reference proteome</keyword>
<dbReference type="RefSeq" id="WP_156003223.1">
    <property type="nucleotide sequence ID" value="NZ_CP020472.1"/>
</dbReference>
<evidence type="ECO:0000256" key="1">
    <source>
        <dbReference type="ARBA" id="ARBA00022490"/>
    </source>
</evidence>
<dbReference type="SUPFAM" id="SSF142338">
    <property type="entry name" value="CofD-like"/>
    <property type="match status" value="1"/>
</dbReference>
<dbReference type="PANTHER" id="PTHR30135:SF3">
    <property type="entry name" value="GLUCONEOGENESIS FACTOR-RELATED"/>
    <property type="match status" value="1"/>
</dbReference>
<protein>
    <recommendedName>
        <fullName evidence="2">Putative gluconeogenesis factor</fullName>
    </recommendedName>
</protein>
<dbReference type="Gene3D" id="3.40.50.10680">
    <property type="entry name" value="CofD-like domains"/>
    <property type="match status" value="1"/>
</dbReference>
<dbReference type="CDD" id="cd07187">
    <property type="entry name" value="YvcK_like"/>
    <property type="match status" value="1"/>
</dbReference>
<dbReference type="InterPro" id="IPR010119">
    <property type="entry name" value="Gluconeogen_factor"/>
</dbReference>
<proteinExistence type="inferred from homology"/>
<dbReference type="EMBL" id="CP020472">
    <property type="protein sequence ID" value="ARD22344.1"/>
    <property type="molecule type" value="Genomic_DNA"/>
</dbReference>
<reference evidence="3 4" key="1">
    <citation type="submission" date="2017-03" db="EMBL/GenBank/DDBJ databases">
        <title>Genome sequencing of Shewanella japonica KCTC 22435.</title>
        <authorList>
            <person name="Kim K.M."/>
        </authorList>
    </citation>
    <scope>NUCLEOTIDE SEQUENCE [LARGE SCALE GENOMIC DNA]</scope>
    <source>
        <strain evidence="3 4">KCTC 22435</strain>
    </source>
</reference>
<dbReference type="Proteomes" id="UP000191820">
    <property type="component" value="Chromosome"/>
</dbReference>
<accession>A0ABM6JJD4</accession>
<comment type="function">
    <text evidence="2">Required for morphogenesis under gluconeogenic growth conditions.</text>
</comment>
<name>A0ABM6JJD4_9GAMM</name>
<comment type="similarity">
    <text evidence="2">Belongs to the gluconeogenesis factor family.</text>
</comment>